<protein>
    <submittedName>
        <fullName evidence="2">Uncharacterized protein</fullName>
    </submittedName>
</protein>
<keyword evidence="1" id="KW-0472">Membrane</keyword>
<keyword evidence="1" id="KW-1133">Transmembrane helix</keyword>
<evidence type="ECO:0000313" key="3">
    <source>
        <dbReference type="Proteomes" id="UP000184386"/>
    </source>
</evidence>
<reference evidence="2 3" key="1">
    <citation type="submission" date="2016-11" db="EMBL/GenBank/DDBJ databases">
        <authorList>
            <person name="Jaros S."/>
            <person name="Januszkiewicz K."/>
            <person name="Wedrychowicz H."/>
        </authorList>
    </citation>
    <scope>NUCLEOTIDE SEQUENCE [LARGE SCALE GENOMIC DNA]</scope>
    <source>
        <strain evidence="2 3">DSM 15929</strain>
    </source>
</reference>
<sequence>MFAITLYWVELSPWSSTELAKFNNGYGTFDMKSYDVHTVYKVLAQMKPEGFTIYERYFIGDYLFILALGILQILILLHAFSWSKSRLLRLFIISIPVARGLCDILENSLLLNVLLTYPQKHEHMVTISSKATFMKLHLITLWLILFLFGFVVKRIKPLRNLKISSKK</sequence>
<evidence type="ECO:0000256" key="1">
    <source>
        <dbReference type="SAM" id="Phobius"/>
    </source>
</evidence>
<keyword evidence="1" id="KW-0812">Transmembrane</keyword>
<keyword evidence="3" id="KW-1185">Reference proteome</keyword>
<organism evidence="2 3">
    <name type="scientific">Anaerocolumna jejuensis DSM 15929</name>
    <dbReference type="NCBI Taxonomy" id="1121322"/>
    <lineage>
        <taxon>Bacteria</taxon>
        <taxon>Bacillati</taxon>
        <taxon>Bacillota</taxon>
        <taxon>Clostridia</taxon>
        <taxon>Lachnospirales</taxon>
        <taxon>Lachnospiraceae</taxon>
        <taxon>Anaerocolumna</taxon>
    </lineage>
</organism>
<accession>A0A1M6S4I2</accession>
<dbReference type="OrthoDB" id="2055076at2"/>
<dbReference type="RefSeq" id="WP_073276144.1">
    <property type="nucleotide sequence ID" value="NZ_FRAC01000011.1"/>
</dbReference>
<feature type="transmembrane region" description="Helical" evidence="1">
    <location>
        <begin position="62"/>
        <end position="80"/>
    </location>
</feature>
<feature type="transmembrane region" description="Helical" evidence="1">
    <location>
        <begin position="131"/>
        <end position="152"/>
    </location>
</feature>
<gene>
    <name evidence="2" type="ORF">SAMN02745136_02407</name>
</gene>
<dbReference type="AlphaFoldDB" id="A0A1M6S4I2"/>
<name>A0A1M6S4I2_9FIRM</name>
<evidence type="ECO:0000313" key="2">
    <source>
        <dbReference type="EMBL" id="SHK39744.1"/>
    </source>
</evidence>
<proteinExistence type="predicted"/>
<dbReference type="Proteomes" id="UP000184386">
    <property type="component" value="Unassembled WGS sequence"/>
</dbReference>
<dbReference type="EMBL" id="FRAC01000011">
    <property type="protein sequence ID" value="SHK39744.1"/>
    <property type="molecule type" value="Genomic_DNA"/>
</dbReference>